<feature type="compositionally biased region" description="Polar residues" evidence="1">
    <location>
        <begin position="462"/>
        <end position="475"/>
    </location>
</feature>
<feature type="compositionally biased region" description="Low complexity" evidence="1">
    <location>
        <begin position="298"/>
        <end position="311"/>
    </location>
</feature>
<feature type="region of interest" description="Disordered" evidence="1">
    <location>
        <begin position="661"/>
        <end position="693"/>
    </location>
</feature>
<evidence type="ECO:0000256" key="1">
    <source>
        <dbReference type="SAM" id="MobiDB-lite"/>
    </source>
</evidence>
<feature type="region of interest" description="Disordered" evidence="1">
    <location>
        <begin position="1"/>
        <end position="54"/>
    </location>
</feature>
<feature type="region of interest" description="Disordered" evidence="1">
    <location>
        <begin position="78"/>
        <end position="135"/>
    </location>
</feature>
<feature type="region of interest" description="Disordered" evidence="1">
    <location>
        <begin position="290"/>
        <end position="311"/>
    </location>
</feature>
<feature type="region of interest" description="Disordered" evidence="1">
    <location>
        <begin position="431"/>
        <end position="477"/>
    </location>
</feature>
<feature type="compositionally biased region" description="Polar residues" evidence="1">
    <location>
        <begin position="16"/>
        <end position="30"/>
    </location>
</feature>
<gene>
    <name evidence="2" type="ORF">B0T21DRAFT_282956</name>
</gene>
<accession>A0AA40EN46</accession>
<sequence>MFLHSGASLHGHEYSNRPSPSTPQTATHNLRSPLLRSAFAPPKQRVNVDGASAPILRQRPASDFIPRALSPVVRFREDHQDDAPPQTPAMPEPPSDSELSDATHSNAGTLATRSTPQRRHHRVPRKSTTYGLGYPTPKLLDKTKYVRKVLPRLLLQLQLVSEDGRSRPVLEVFPSSRIAGPVIAPRLAKRFPGIFGVKHSLAYDDIVLVRRDDDHQETDSTEGESDDALEKRRLVAVYSPLRHSDEAEIVLDDGSVWVARPLPNGSWDFVHTDDQGHTATARWARRHKAATKSHAIEPGTPSSTTTPQTRYTFSMINPLTRRHPVMASLTPSSLDIRDSYTSVSKSSSRYQPSRHQRGRSFSNATCSSTVPNSPSQQSSLCFSTDGESDSGHGMPASLNHELADGPVHQVDEATKNLISVTALWVALSSGWSPAHTPTTSGSESAAVTPSTTATRVGRSRRNTWGSRASNTSDAGQRSECADLVMGISKRNSLPAQCLIEESDNNKRTATPTGTPVISRSSTPISNMSTNNPKAAPRRATSTGAAYMQRRLQASSASEATVAEVAEMNSAAAKKISTQAHTHSHPEPSVSAPQPISAGAAPTRPSLKAEGNNVHRNSSITIKVVSSPDRETHGVTVKRSRSLFASSKRGSNKCAAVTEKDLGAGLDSPGKEKRRLRERLSKWMSKLGHSSSSR</sequence>
<feature type="compositionally biased region" description="Polar residues" evidence="1">
    <location>
        <begin position="359"/>
        <end position="382"/>
    </location>
</feature>
<reference evidence="2" key="1">
    <citation type="submission" date="2023-06" db="EMBL/GenBank/DDBJ databases">
        <title>Genome-scale phylogeny and comparative genomics of the fungal order Sordariales.</title>
        <authorList>
            <consortium name="Lawrence Berkeley National Laboratory"/>
            <person name="Hensen N."/>
            <person name="Bonometti L."/>
            <person name="Westerberg I."/>
            <person name="Brannstrom I.O."/>
            <person name="Guillou S."/>
            <person name="Cros-Aarteil S."/>
            <person name="Calhoun S."/>
            <person name="Haridas S."/>
            <person name="Kuo A."/>
            <person name="Mondo S."/>
            <person name="Pangilinan J."/>
            <person name="Riley R."/>
            <person name="Labutti K."/>
            <person name="Andreopoulos B."/>
            <person name="Lipzen A."/>
            <person name="Chen C."/>
            <person name="Yanf M."/>
            <person name="Daum C."/>
            <person name="Ng V."/>
            <person name="Clum A."/>
            <person name="Steindorff A."/>
            <person name="Ohm R."/>
            <person name="Martin F."/>
            <person name="Silar P."/>
            <person name="Natvig D."/>
            <person name="Lalanne C."/>
            <person name="Gautier V."/>
            <person name="Ament-Velasquez S.L."/>
            <person name="Kruys A."/>
            <person name="Hutchinson M.I."/>
            <person name="Powell A.J."/>
            <person name="Barry K."/>
            <person name="Miller A.N."/>
            <person name="Grigoriev I.V."/>
            <person name="Debuchy R."/>
            <person name="Gladieux P."/>
            <person name="Thoren M.H."/>
            <person name="Johannesson H."/>
        </authorList>
    </citation>
    <scope>NUCLEOTIDE SEQUENCE</scope>
    <source>
        <strain evidence="2">CBS 540.89</strain>
    </source>
</reference>
<evidence type="ECO:0000313" key="2">
    <source>
        <dbReference type="EMBL" id="KAK0742383.1"/>
    </source>
</evidence>
<name>A0AA40EN46_9PEZI</name>
<dbReference type="AlphaFoldDB" id="A0AA40EN46"/>
<organism evidence="2 3">
    <name type="scientific">Apiosordaria backusii</name>
    <dbReference type="NCBI Taxonomy" id="314023"/>
    <lineage>
        <taxon>Eukaryota</taxon>
        <taxon>Fungi</taxon>
        <taxon>Dikarya</taxon>
        <taxon>Ascomycota</taxon>
        <taxon>Pezizomycotina</taxon>
        <taxon>Sordariomycetes</taxon>
        <taxon>Sordariomycetidae</taxon>
        <taxon>Sordariales</taxon>
        <taxon>Lasiosphaeriaceae</taxon>
        <taxon>Apiosordaria</taxon>
    </lineage>
</organism>
<feature type="compositionally biased region" description="Polar residues" evidence="1">
    <location>
        <begin position="507"/>
        <end position="532"/>
    </location>
</feature>
<keyword evidence="3" id="KW-1185">Reference proteome</keyword>
<comment type="caution">
    <text evidence="2">The sequence shown here is derived from an EMBL/GenBank/DDBJ whole genome shotgun (WGS) entry which is preliminary data.</text>
</comment>
<feature type="compositionally biased region" description="Polar residues" evidence="1">
    <location>
        <begin position="100"/>
        <end position="115"/>
    </location>
</feature>
<dbReference type="Proteomes" id="UP001172159">
    <property type="component" value="Unassembled WGS sequence"/>
</dbReference>
<proteinExistence type="predicted"/>
<feature type="region of interest" description="Disordered" evidence="1">
    <location>
        <begin position="499"/>
        <end position="541"/>
    </location>
</feature>
<feature type="region of interest" description="Disordered" evidence="1">
    <location>
        <begin position="343"/>
        <end position="401"/>
    </location>
</feature>
<feature type="compositionally biased region" description="Polar residues" evidence="1">
    <location>
        <begin position="431"/>
        <end position="454"/>
    </location>
</feature>
<evidence type="ECO:0000313" key="3">
    <source>
        <dbReference type="Proteomes" id="UP001172159"/>
    </source>
</evidence>
<dbReference type="EMBL" id="JAUKTV010000003">
    <property type="protein sequence ID" value="KAK0742383.1"/>
    <property type="molecule type" value="Genomic_DNA"/>
</dbReference>
<feature type="compositionally biased region" description="Basic residues" evidence="1">
    <location>
        <begin position="116"/>
        <end position="125"/>
    </location>
</feature>
<feature type="compositionally biased region" description="Pro residues" evidence="1">
    <location>
        <begin position="85"/>
        <end position="94"/>
    </location>
</feature>
<feature type="region of interest" description="Disordered" evidence="1">
    <location>
        <begin position="572"/>
        <end position="618"/>
    </location>
</feature>
<protein>
    <submittedName>
        <fullName evidence="2">Uncharacterized protein</fullName>
    </submittedName>
</protein>